<dbReference type="GO" id="GO:0047046">
    <property type="term" value="F:homoisocitrate dehydrogenase activity"/>
    <property type="evidence" value="ECO:0007669"/>
    <property type="project" value="TreeGrafter"/>
</dbReference>
<dbReference type="Gene3D" id="3.40.718.10">
    <property type="entry name" value="Isopropylmalate Dehydrogenase"/>
    <property type="match status" value="1"/>
</dbReference>
<sequence length="401" mass="43013">MNRCGARASLGLCRQRLASSPTAAARLYSSATVKIEKTGEPVKVALIPSDGVGKEVVPEARRVLEAVEPHLPFAFSWETIEGLKGCDGALFGAVSSPSHKVEGYSSPIIGMRKALDLYANLRPVISAPIKPRLNLLTHCEQTSRPDIDMLIVRENTECLYVKKERMENGPQGRVAIADRVISEYASTRIAQMAFSQAERRAAVRAGSKRPARVTVVHKSNVLSVTDAETIFRHTVGLFRECALEVAKKYPHIEVEEQLVDSMVYKMILDPQRYDVVVAPNLYGDILSDAAAALVGGLGLAPSANVSDSFALCEPVHGSAPDIAGKGIVNPLATIRAAALLLRHLRGPHADAAAQMGDVIEEAVNRALAAGPLTPDMGGKASTTQVTDAVIEHLKSLLLNKH</sequence>
<dbReference type="AlphaFoldDB" id="L8HAY8"/>
<dbReference type="GO" id="GO:0006102">
    <property type="term" value="P:isocitrate metabolic process"/>
    <property type="evidence" value="ECO:0007669"/>
    <property type="project" value="TreeGrafter"/>
</dbReference>
<dbReference type="GO" id="GO:0004449">
    <property type="term" value="F:isocitrate dehydrogenase (NAD+) activity"/>
    <property type="evidence" value="ECO:0007669"/>
    <property type="project" value="TreeGrafter"/>
</dbReference>
<dbReference type="OrthoDB" id="10261637at2759"/>
<evidence type="ECO:0000313" key="4">
    <source>
        <dbReference type="Proteomes" id="UP000011083"/>
    </source>
</evidence>
<dbReference type="RefSeq" id="XP_004367678.1">
    <property type="nucleotide sequence ID" value="XM_004367621.1"/>
</dbReference>
<dbReference type="SMART" id="SM01329">
    <property type="entry name" value="Iso_dh"/>
    <property type="match status" value="1"/>
</dbReference>
<dbReference type="SUPFAM" id="SSF53659">
    <property type="entry name" value="Isocitrate/Isopropylmalate dehydrogenase-like"/>
    <property type="match status" value="1"/>
</dbReference>
<dbReference type="GO" id="GO:0000287">
    <property type="term" value="F:magnesium ion binding"/>
    <property type="evidence" value="ECO:0007669"/>
    <property type="project" value="InterPro"/>
</dbReference>
<name>L8HAY8_ACACF</name>
<dbReference type="VEuPathDB" id="AmoebaDB:ACA1_255210"/>
<organism evidence="3 4">
    <name type="scientific">Acanthamoeba castellanii (strain ATCC 30010 / Neff)</name>
    <dbReference type="NCBI Taxonomy" id="1257118"/>
    <lineage>
        <taxon>Eukaryota</taxon>
        <taxon>Amoebozoa</taxon>
        <taxon>Discosea</taxon>
        <taxon>Longamoebia</taxon>
        <taxon>Centramoebida</taxon>
        <taxon>Acanthamoebidae</taxon>
        <taxon>Acanthamoeba</taxon>
    </lineage>
</organism>
<protein>
    <submittedName>
        <fullName evidence="3">Isocitrate dehydrogenase LysB, putative</fullName>
    </submittedName>
</protein>
<dbReference type="OMA" id="DSFVMGE"/>
<dbReference type="Pfam" id="PF00180">
    <property type="entry name" value="Iso_dh"/>
    <property type="match status" value="1"/>
</dbReference>
<dbReference type="PANTHER" id="PTHR11835:SF48">
    <property type="entry name" value="HOMOISOCITRATE DEHYDROGENASE, MITOCHONDRIAL"/>
    <property type="match status" value="1"/>
</dbReference>
<dbReference type="PANTHER" id="PTHR11835">
    <property type="entry name" value="DECARBOXYLATING DEHYDROGENASES-ISOCITRATE, ISOPROPYLMALATE, TARTRATE"/>
    <property type="match status" value="1"/>
</dbReference>
<evidence type="ECO:0000313" key="3">
    <source>
        <dbReference type="EMBL" id="ELR22422.1"/>
    </source>
</evidence>
<feature type="domain" description="Isopropylmalate dehydrogenase-like" evidence="2">
    <location>
        <begin position="43"/>
        <end position="389"/>
    </location>
</feature>
<dbReference type="EMBL" id="KB007885">
    <property type="protein sequence ID" value="ELR22422.1"/>
    <property type="molecule type" value="Genomic_DNA"/>
</dbReference>
<reference evidence="3 4" key="1">
    <citation type="journal article" date="2013" name="Genome Biol.">
        <title>Genome of Acanthamoeba castellanii highlights extensive lateral gene transfer and early evolution of tyrosine kinase signaling.</title>
        <authorList>
            <person name="Clarke M."/>
            <person name="Lohan A.J."/>
            <person name="Liu B."/>
            <person name="Lagkouvardos I."/>
            <person name="Roy S."/>
            <person name="Zafar N."/>
            <person name="Bertelli C."/>
            <person name="Schilde C."/>
            <person name="Kianianmomeni A."/>
            <person name="Burglin T.R."/>
            <person name="Frech C."/>
            <person name="Turcotte B."/>
            <person name="Kopec K.O."/>
            <person name="Synnott J.M."/>
            <person name="Choo C."/>
            <person name="Paponov I."/>
            <person name="Finkler A."/>
            <person name="Soon Heng Tan C."/>
            <person name="Hutchins A.P."/>
            <person name="Weinmeier T."/>
            <person name="Rattei T."/>
            <person name="Chu J.S."/>
            <person name="Gimenez G."/>
            <person name="Irimia M."/>
            <person name="Rigden D.J."/>
            <person name="Fitzpatrick D.A."/>
            <person name="Lorenzo-Morales J."/>
            <person name="Bateman A."/>
            <person name="Chiu C.H."/>
            <person name="Tang P."/>
            <person name="Hegemann P."/>
            <person name="Fromm H."/>
            <person name="Raoult D."/>
            <person name="Greub G."/>
            <person name="Miranda-Saavedra D."/>
            <person name="Chen N."/>
            <person name="Nash P."/>
            <person name="Ginger M.L."/>
            <person name="Horn M."/>
            <person name="Schaap P."/>
            <person name="Caler L."/>
            <person name="Loftus B."/>
        </authorList>
    </citation>
    <scope>NUCLEOTIDE SEQUENCE [LARGE SCALE GENOMIC DNA]</scope>
    <source>
        <strain evidence="3 4">Neff</strain>
    </source>
</reference>
<dbReference type="GO" id="GO:0006099">
    <property type="term" value="P:tricarboxylic acid cycle"/>
    <property type="evidence" value="ECO:0007669"/>
    <property type="project" value="TreeGrafter"/>
</dbReference>
<dbReference type="GO" id="GO:0005739">
    <property type="term" value="C:mitochondrion"/>
    <property type="evidence" value="ECO:0007669"/>
    <property type="project" value="TreeGrafter"/>
</dbReference>
<accession>L8HAY8</accession>
<evidence type="ECO:0000259" key="2">
    <source>
        <dbReference type="SMART" id="SM01329"/>
    </source>
</evidence>
<dbReference type="InterPro" id="IPR019818">
    <property type="entry name" value="IsoCit/isopropylmalate_DH_CS"/>
</dbReference>
<proteinExistence type="inferred from homology"/>
<keyword evidence="4" id="KW-1185">Reference proteome</keyword>
<dbReference type="GeneID" id="14923358"/>
<evidence type="ECO:0000256" key="1">
    <source>
        <dbReference type="ARBA" id="ARBA00007769"/>
    </source>
</evidence>
<dbReference type="GO" id="GO:0051287">
    <property type="term" value="F:NAD binding"/>
    <property type="evidence" value="ECO:0007669"/>
    <property type="project" value="InterPro"/>
</dbReference>
<dbReference type="InterPro" id="IPR024084">
    <property type="entry name" value="IsoPropMal-DH-like_dom"/>
</dbReference>
<dbReference type="STRING" id="1257118.L8HAY8"/>
<dbReference type="KEGG" id="acan:ACA1_255210"/>
<dbReference type="PROSITE" id="PS00470">
    <property type="entry name" value="IDH_IMDH"/>
    <property type="match status" value="1"/>
</dbReference>
<gene>
    <name evidence="3" type="ORF">ACA1_255210</name>
</gene>
<dbReference type="GO" id="GO:0009085">
    <property type="term" value="P:lysine biosynthetic process"/>
    <property type="evidence" value="ECO:0007669"/>
    <property type="project" value="TreeGrafter"/>
</dbReference>
<comment type="similarity">
    <text evidence="1">Belongs to the isocitrate and isopropylmalate dehydrogenases family.</text>
</comment>
<dbReference type="Proteomes" id="UP000011083">
    <property type="component" value="Unassembled WGS sequence"/>
</dbReference>